<sequence length="54" mass="6250">MSPGRGKYLKEGKLPSERKGIRDWRTRPLTSQGYYRRPAGYVSAERDAIGKPRR</sequence>
<dbReference type="Proteomes" id="UP000006250">
    <property type="component" value="Unassembled WGS sequence"/>
</dbReference>
<proteinExistence type="predicted"/>
<evidence type="ECO:0000256" key="1">
    <source>
        <dbReference type="SAM" id="MobiDB-lite"/>
    </source>
</evidence>
<feature type="compositionally biased region" description="Basic and acidic residues" evidence="1">
    <location>
        <begin position="44"/>
        <end position="54"/>
    </location>
</feature>
<feature type="region of interest" description="Disordered" evidence="1">
    <location>
        <begin position="1"/>
        <end position="25"/>
    </location>
</feature>
<protein>
    <submittedName>
        <fullName evidence="2">Uncharacterized protein</fullName>
    </submittedName>
</protein>
<evidence type="ECO:0000313" key="2">
    <source>
        <dbReference type="EMBL" id="EFL50807.1"/>
    </source>
</evidence>
<comment type="caution">
    <text evidence="2">The sequence shown here is derived from an EMBL/GenBank/DDBJ whole genome shotgun (WGS) entry which is preliminary data.</text>
</comment>
<keyword evidence="3" id="KW-1185">Reference proteome</keyword>
<feature type="region of interest" description="Disordered" evidence="1">
    <location>
        <begin position="35"/>
        <end position="54"/>
    </location>
</feature>
<reference evidence="2 3" key="1">
    <citation type="submission" date="2010-08" db="EMBL/GenBank/DDBJ databases">
        <title>The draft genome of Desulfovibrio fructosovorans JJ.</title>
        <authorList>
            <consortium name="US DOE Joint Genome Institute (JGI-PGF)"/>
            <person name="Lucas S."/>
            <person name="Copeland A."/>
            <person name="Lapidus A."/>
            <person name="Cheng J.-F."/>
            <person name="Bruce D."/>
            <person name="Goodwin L."/>
            <person name="Pitluck S."/>
            <person name="Land M.L."/>
            <person name="Hauser L."/>
            <person name="Chang Y.-J."/>
            <person name="Jeffries C."/>
            <person name="Wall J.D."/>
            <person name="Stahl D.A."/>
            <person name="Arkin A.P."/>
            <person name="Dehal P."/>
            <person name="Stolyar S.M."/>
            <person name="Hazen T.C."/>
            <person name="Woyke T.J."/>
        </authorList>
    </citation>
    <scope>NUCLEOTIDE SEQUENCE [LARGE SCALE GENOMIC DNA]</scope>
    <source>
        <strain evidence="2 3">JJ</strain>
    </source>
</reference>
<dbReference type="AlphaFoldDB" id="E1JXN4"/>
<evidence type="ECO:0000313" key="3">
    <source>
        <dbReference type="Proteomes" id="UP000006250"/>
    </source>
</evidence>
<feature type="compositionally biased region" description="Basic and acidic residues" evidence="1">
    <location>
        <begin position="8"/>
        <end position="25"/>
    </location>
</feature>
<dbReference type="EMBL" id="AECZ01000015">
    <property type="protein sequence ID" value="EFL50807.1"/>
    <property type="molecule type" value="Genomic_DNA"/>
</dbReference>
<organism evidence="2 3">
    <name type="scientific">Solidesulfovibrio fructosivorans JJ]</name>
    <dbReference type="NCBI Taxonomy" id="596151"/>
    <lineage>
        <taxon>Bacteria</taxon>
        <taxon>Pseudomonadati</taxon>
        <taxon>Thermodesulfobacteriota</taxon>
        <taxon>Desulfovibrionia</taxon>
        <taxon>Desulfovibrionales</taxon>
        <taxon>Desulfovibrionaceae</taxon>
        <taxon>Solidesulfovibrio</taxon>
    </lineage>
</organism>
<gene>
    <name evidence="2" type="ORF">DesfrDRAFT_2383</name>
</gene>
<dbReference type="STRING" id="596151.DesfrDRAFT_2383"/>
<accession>E1JXN4</accession>
<name>E1JXN4_SOLFR</name>